<dbReference type="EMBL" id="JXAK01000096">
    <property type="protein sequence ID" value="KIL37779.1"/>
    <property type="molecule type" value="Genomic_DNA"/>
</dbReference>
<organism evidence="1 2">
    <name type="scientific">Gordoniibacillus kamchatkensis</name>
    <dbReference type="NCBI Taxonomy" id="1590651"/>
    <lineage>
        <taxon>Bacteria</taxon>
        <taxon>Bacillati</taxon>
        <taxon>Bacillota</taxon>
        <taxon>Bacilli</taxon>
        <taxon>Bacillales</taxon>
        <taxon>Paenibacillaceae</taxon>
        <taxon>Gordoniibacillus</taxon>
    </lineage>
</organism>
<sequence>MQARVGLPSVELAAEHSQPTNQPVHTNQHSSNWLNARAAIHKNIDGGVAADCVRIRCNVMYLVEEPGRPGLDRERARGGQLVRLGTLIGGNGHDAGTGTLVSSMAKRRGANGGCWVGANVSAKARVTPRCDGERLE</sequence>
<proteinExistence type="predicted"/>
<dbReference type="Proteomes" id="UP000031967">
    <property type="component" value="Unassembled WGS sequence"/>
</dbReference>
<comment type="caution">
    <text evidence="1">The sequence shown here is derived from an EMBL/GenBank/DDBJ whole genome shotgun (WGS) entry which is preliminary data.</text>
</comment>
<keyword evidence="2" id="KW-1185">Reference proteome</keyword>
<reference evidence="1 2" key="1">
    <citation type="submission" date="2014-12" db="EMBL/GenBank/DDBJ databases">
        <title>Draft genome sequence of Paenibacillus kamchatkensis strain B-2647.</title>
        <authorList>
            <person name="Karlyshev A.V."/>
            <person name="Kudryashova E.B."/>
        </authorList>
    </citation>
    <scope>NUCLEOTIDE SEQUENCE [LARGE SCALE GENOMIC DNA]</scope>
    <source>
        <strain evidence="1 2">VKM B-2647</strain>
    </source>
</reference>
<name>A0ABR5A9T9_9BACL</name>
<gene>
    <name evidence="1" type="ORF">SD70_30740</name>
</gene>
<accession>A0ABR5A9T9</accession>
<evidence type="ECO:0000313" key="2">
    <source>
        <dbReference type="Proteomes" id="UP000031967"/>
    </source>
</evidence>
<protein>
    <submittedName>
        <fullName evidence="1">Uncharacterized protein</fullName>
    </submittedName>
</protein>
<evidence type="ECO:0000313" key="1">
    <source>
        <dbReference type="EMBL" id="KIL37779.1"/>
    </source>
</evidence>